<dbReference type="InterPro" id="IPR019327">
    <property type="entry name" value="WKF"/>
</dbReference>
<name>A0A2B4RSH1_STYPI</name>
<evidence type="ECO:0000313" key="3">
    <source>
        <dbReference type="EMBL" id="PFX19490.1"/>
    </source>
</evidence>
<dbReference type="EMBL" id="LSMT01000358">
    <property type="protein sequence ID" value="PFX19490.1"/>
    <property type="molecule type" value="Genomic_DNA"/>
</dbReference>
<reference evidence="4" key="1">
    <citation type="journal article" date="2017" name="bioRxiv">
        <title>Comparative analysis of the genomes of Stylophora pistillata and Acropora digitifera provides evidence for extensive differences between species of corals.</title>
        <authorList>
            <person name="Voolstra C.R."/>
            <person name="Li Y."/>
            <person name="Liew Y.J."/>
            <person name="Baumgarten S."/>
            <person name="Zoccola D."/>
            <person name="Flot J.-F."/>
            <person name="Tambutte S."/>
            <person name="Allemand D."/>
            <person name="Aranda M."/>
        </authorList>
    </citation>
    <scope>NUCLEOTIDE SEQUENCE [LARGE SCALE GENOMIC DNA]</scope>
</reference>
<dbReference type="STRING" id="50429.A0A2B4RSH1"/>
<sequence length="291" mass="33404">MARKLSESGALPKGQKRARDSDGENYQRDRSSKEGKKRKKEAVVERSEECNSGADNCQSKGKQKEREAKGKLKPRGRTQELTSSEQSKLRYFGEDQLVNFGKEDRFNESSDQESLNKEKRKKKARGNDSSPVQNEEKHENRENSKGTYDKNVKKSYIVVGKKRTKKRHDDNTFLEEQHVGNPETTSDVNRDDIEIDSKKKKKKKKTGKELHYLYDTQSSKGLHKKLLETWEEAISNENFDILLKYLKGLEGAAKEKTIKMAEQRLDSGEGGSEQDTVVESRVQQVLQMLTE</sequence>
<feature type="region of interest" description="Disordered" evidence="1">
    <location>
        <begin position="1"/>
        <end position="207"/>
    </location>
</feature>
<dbReference type="Pfam" id="PF10180">
    <property type="entry name" value="WKF"/>
    <property type="match status" value="1"/>
</dbReference>
<keyword evidence="4" id="KW-1185">Reference proteome</keyword>
<feature type="compositionally biased region" description="Basic and acidic residues" evidence="1">
    <location>
        <begin position="167"/>
        <end position="178"/>
    </location>
</feature>
<evidence type="ECO:0000256" key="1">
    <source>
        <dbReference type="SAM" id="MobiDB-lite"/>
    </source>
</evidence>
<protein>
    <recommendedName>
        <fullName evidence="2">WKF domain-containing protein</fullName>
    </recommendedName>
</protein>
<evidence type="ECO:0000259" key="2">
    <source>
        <dbReference type="Pfam" id="PF10180"/>
    </source>
</evidence>
<organism evidence="3 4">
    <name type="scientific">Stylophora pistillata</name>
    <name type="common">Smooth cauliflower coral</name>
    <dbReference type="NCBI Taxonomy" id="50429"/>
    <lineage>
        <taxon>Eukaryota</taxon>
        <taxon>Metazoa</taxon>
        <taxon>Cnidaria</taxon>
        <taxon>Anthozoa</taxon>
        <taxon>Hexacorallia</taxon>
        <taxon>Scleractinia</taxon>
        <taxon>Astrocoeniina</taxon>
        <taxon>Pocilloporidae</taxon>
        <taxon>Stylophora</taxon>
    </lineage>
</organism>
<evidence type="ECO:0000313" key="4">
    <source>
        <dbReference type="Proteomes" id="UP000225706"/>
    </source>
</evidence>
<gene>
    <name evidence="3" type="ORF">AWC38_SpisGene16083</name>
</gene>
<feature type="compositionally biased region" description="Basic and acidic residues" evidence="1">
    <location>
        <begin position="17"/>
        <end position="34"/>
    </location>
</feature>
<dbReference type="Proteomes" id="UP000225706">
    <property type="component" value="Unassembled WGS sequence"/>
</dbReference>
<proteinExistence type="predicted"/>
<accession>A0A2B4RSH1</accession>
<feature type="domain" description="WKF" evidence="2">
    <location>
        <begin position="226"/>
        <end position="263"/>
    </location>
</feature>
<feature type="compositionally biased region" description="Basic and acidic residues" evidence="1">
    <location>
        <begin position="134"/>
        <end position="152"/>
    </location>
</feature>
<comment type="caution">
    <text evidence="3">The sequence shown here is derived from an EMBL/GenBank/DDBJ whole genome shotgun (WGS) entry which is preliminary data.</text>
</comment>
<dbReference type="AlphaFoldDB" id="A0A2B4RSH1"/>
<feature type="compositionally biased region" description="Basic and acidic residues" evidence="1">
    <location>
        <begin position="188"/>
        <end position="197"/>
    </location>
</feature>